<dbReference type="InterPro" id="IPR045176">
    <property type="entry name" value="Got1"/>
</dbReference>
<dbReference type="AlphaFoldDB" id="A0A7D9D1B2"/>
<dbReference type="GO" id="GO:0030134">
    <property type="term" value="C:COPII-coated ER to Golgi transport vesicle"/>
    <property type="evidence" value="ECO:0007669"/>
    <property type="project" value="TreeGrafter"/>
</dbReference>
<dbReference type="EMBL" id="CABFWN010000006">
    <property type="protein sequence ID" value="VUG20173.1"/>
    <property type="molecule type" value="Genomic_DNA"/>
</dbReference>
<keyword evidence="5 7" id="KW-0472">Membrane</keyword>
<evidence type="ECO:0000256" key="6">
    <source>
        <dbReference type="ARBA" id="ARBA00025799"/>
    </source>
</evidence>
<evidence type="ECO:0000256" key="4">
    <source>
        <dbReference type="ARBA" id="ARBA00023034"/>
    </source>
</evidence>
<evidence type="ECO:0000256" key="7">
    <source>
        <dbReference type="SAM" id="Phobius"/>
    </source>
</evidence>
<dbReference type="GO" id="GO:0006888">
    <property type="term" value="P:endoplasmic reticulum to Golgi vesicle-mediated transport"/>
    <property type="evidence" value="ECO:0007669"/>
    <property type="project" value="InterPro"/>
</dbReference>
<dbReference type="GO" id="GO:0042147">
    <property type="term" value="P:retrograde transport, endosome to Golgi"/>
    <property type="evidence" value="ECO:0007669"/>
    <property type="project" value="InterPro"/>
</dbReference>
<gene>
    <name evidence="8" type="primary">GOT1</name>
    <name evidence="8" type="ORF">DEBR0S6_09560G</name>
</gene>
<feature type="transmembrane region" description="Helical" evidence="7">
    <location>
        <begin position="12"/>
        <end position="30"/>
    </location>
</feature>
<dbReference type="InterPro" id="IPR007305">
    <property type="entry name" value="Vesicle_transpt_Got1/SFT2"/>
</dbReference>
<name>A0A7D9D1B2_DEKBR</name>
<comment type="similarity">
    <text evidence="6">Belongs to the GOT1 family.</text>
</comment>
<dbReference type="Pfam" id="PF04178">
    <property type="entry name" value="Got1"/>
    <property type="match status" value="1"/>
</dbReference>
<dbReference type="GO" id="GO:0005829">
    <property type="term" value="C:cytosol"/>
    <property type="evidence" value="ECO:0007669"/>
    <property type="project" value="GOC"/>
</dbReference>
<evidence type="ECO:0000256" key="5">
    <source>
        <dbReference type="ARBA" id="ARBA00023136"/>
    </source>
</evidence>
<comment type="subcellular location">
    <subcellularLocation>
        <location evidence="1">Golgi apparatus membrane</location>
        <topology evidence="1">Multi-pass membrane protein</topology>
    </subcellularLocation>
</comment>
<evidence type="ECO:0000256" key="2">
    <source>
        <dbReference type="ARBA" id="ARBA00022692"/>
    </source>
</evidence>
<accession>A0A7D9D1B2</accession>
<keyword evidence="2 7" id="KW-0812">Transmembrane</keyword>
<dbReference type="PANTHER" id="PTHR21493">
    <property type="entry name" value="CGI-141-RELATED/LIPASE CONTAINING PROTEIN"/>
    <property type="match status" value="1"/>
</dbReference>
<evidence type="ECO:0000313" key="9">
    <source>
        <dbReference type="Proteomes" id="UP000478008"/>
    </source>
</evidence>
<reference evidence="8 9" key="1">
    <citation type="submission" date="2019-07" db="EMBL/GenBank/DDBJ databases">
        <authorList>
            <person name="Friedrich A."/>
            <person name="Schacherer J."/>
        </authorList>
    </citation>
    <scope>NUCLEOTIDE SEQUENCE [LARGE SCALE GENOMIC DNA]</scope>
</reference>
<dbReference type="GO" id="GO:0005783">
    <property type="term" value="C:endoplasmic reticulum"/>
    <property type="evidence" value="ECO:0007669"/>
    <property type="project" value="TreeGrafter"/>
</dbReference>
<protein>
    <submittedName>
        <fullName evidence="8">DEBR0S6_09560g1_1</fullName>
    </submittedName>
</protein>
<evidence type="ECO:0000313" key="8">
    <source>
        <dbReference type="EMBL" id="VUG20173.1"/>
    </source>
</evidence>
<keyword evidence="9" id="KW-1185">Reference proteome</keyword>
<dbReference type="PANTHER" id="PTHR21493:SF9">
    <property type="entry name" value="GOLGI TRANSPORT PROTEIN 1-RELATED"/>
    <property type="match status" value="1"/>
</dbReference>
<evidence type="ECO:0000256" key="1">
    <source>
        <dbReference type="ARBA" id="ARBA00004653"/>
    </source>
</evidence>
<proteinExistence type="inferred from homology"/>
<dbReference type="GO" id="GO:0000139">
    <property type="term" value="C:Golgi membrane"/>
    <property type="evidence" value="ECO:0007669"/>
    <property type="project" value="UniProtKB-SubCell"/>
</dbReference>
<feature type="transmembrane region" description="Helical" evidence="7">
    <location>
        <begin position="65"/>
        <end position="85"/>
    </location>
</feature>
<organism evidence="8 9">
    <name type="scientific">Dekkera bruxellensis</name>
    <name type="common">Brettanomyces custersii</name>
    <dbReference type="NCBI Taxonomy" id="5007"/>
    <lineage>
        <taxon>Eukaryota</taxon>
        <taxon>Fungi</taxon>
        <taxon>Dikarya</taxon>
        <taxon>Ascomycota</taxon>
        <taxon>Saccharomycotina</taxon>
        <taxon>Pichiomycetes</taxon>
        <taxon>Pichiales</taxon>
        <taxon>Pichiaceae</taxon>
        <taxon>Brettanomyces</taxon>
    </lineage>
</organism>
<dbReference type="GO" id="GO:0000137">
    <property type="term" value="C:Golgi cis cisterna"/>
    <property type="evidence" value="ECO:0007669"/>
    <property type="project" value="TreeGrafter"/>
</dbReference>
<sequence>MLWLSDIQKFGVFFTASGAVFFLLGTLTFFDAAFLAMGNILFLIGLTLIMGPRKTAYFFARPEKLRGSVCFLLGILLIFFKHSFLGLIIESFGILGLFGEFFATMVQFLRTLPFVGPILSHPLVAPIVDKLAGVRVLPI</sequence>
<keyword evidence="3 7" id="KW-1133">Transmembrane helix</keyword>
<dbReference type="Proteomes" id="UP000478008">
    <property type="component" value="Unassembled WGS sequence"/>
</dbReference>
<evidence type="ECO:0000256" key="3">
    <source>
        <dbReference type="ARBA" id="ARBA00022989"/>
    </source>
</evidence>
<keyword evidence="4" id="KW-0333">Golgi apparatus</keyword>